<dbReference type="RefSeq" id="WP_164651196.1">
    <property type="nucleotide sequence ID" value="NZ_CP047476.1"/>
</dbReference>
<feature type="coiled-coil region" evidence="1">
    <location>
        <begin position="230"/>
        <end position="257"/>
    </location>
</feature>
<dbReference type="GO" id="GO:0003723">
    <property type="term" value="F:RNA binding"/>
    <property type="evidence" value="ECO:0007669"/>
    <property type="project" value="InterPro"/>
</dbReference>
<evidence type="ECO:0000313" key="3">
    <source>
        <dbReference type="EMBL" id="QIA66210.1"/>
    </source>
</evidence>
<dbReference type="PANTHER" id="PTHR21600:SF89">
    <property type="entry name" value="RIBOSOMAL LARGE SUBUNIT PSEUDOURIDINE SYNTHASE A"/>
    <property type="match status" value="1"/>
</dbReference>
<dbReference type="AlphaFoldDB" id="A0A7Z2T8G3"/>
<feature type="domain" description="Pseudouridine synthase RsuA/RluA-like" evidence="2">
    <location>
        <begin position="380"/>
        <end position="527"/>
    </location>
</feature>
<proteinExistence type="predicted"/>
<accession>A0A7Z2T8G3</accession>
<protein>
    <submittedName>
        <fullName evidence="3">RNA pseudouridine synthase</fullName>
    </submittedName>
</protein>
<dbReference type="CDD" id="cd02869">
    <property type="entry name" value="PseudoU_synth_RluA_like"/>
    <property type="match status" value="1"/>
</dbReference>
<dbReference type="EMBL" id="CP047476">
    <property type="protein sequence ID" value="QIA66210.1"/>
    <property type="molecule type" value="Genomic_DNA"/>
</dbReference>
<dbReference type="Proteomes" id="UP000464262">
    <property type="component" value="Chromosome 2"/>
</dbReference>
<dbReference type="GO" id="GO:0009982">
    <property type="term" value="F:pseudouridine synthase activity"/>
    <property type="evidence" value="ECO:0007669"/>
    <property type="project" value="InterPro"/>
</dbReference>
<evidence type="ECO:0000313" key="4">
    <source>
        <dbReference type="Proteomes" id="UP000464262"/>
    </source>
</evidence>
<dbReference type="PANTHER" id="PTHR21600">
    <property type="entry name" value="MITOCHONDRIAL RNA PSEUDOURIDINE SYNTHASE"/>
    <property type="match status" value="1"/>
</dbReference>
<dbReference type="InterPro" id="IPR006145">
    <property type="entry name" value="PsdUridine_synth_RsuA/RluA"/>
</dbReference>
<dbReference type="InterPro" id="IPR020103">
    <property type="entry name" value="PsdUridine_synth_cat_dom_sf"/>
</dbReference>
<evidence type="ECO:0000256" key="1">
    <source>
        <dbReference type="SAM" id="Coils"/>
    </source>
</evidence>
<gene>
    <name evidence="3" type="ORF">GT360_20920</name>
</gene>
<dbReference type="GO" id="GO:0140098">
    <property type="term" value="F:catalytic activity, acting on RNA"/>
    <property type="evidence" value="ECO:0007669"/>
    <property type="project" value="UniProtKB-ARBA"/>
</dbReference>
<organism evidence="3 4">
    <name type="scientific">Vibrio astriarenae</name>
    <dbReference type="NCBI Taxonomy" id="1481923"/>
    <lineage>
        <taxon>Bacteria</taxon>
        <taxon>Pseudomonadati</taxon>
        <taxon>Pseudomonadota</taxon>
        <taxon>Gammaproteobacteria</taxon>
        <taxon>Vibrionales</taxon>
        <taxon>Vibrionaceae</taxon>
        <taxon>Vibrio</taxon>
    </lineage>
</organism>
<dbReference type="PROSITE" id="PS01129">
    <property type="entry name" value="PSI_RLU"/>
    <property type="match status" value="1"/>
</dbReference>
<keyword evidence="1" id="KW-0175">Coiled coil</keyword>
<dbReference type="InterPro" id="IPR050188">
    <property type="entry name" value="RluA_PseudoU_synthase"/>
</dbReference>
<dbReference type="KEGG" id="vas:GT360_20920"/>
<dbReference type="Pfam" id="PF00849">
    <property type="entry name" value="PseudoU_synth_2"/>
    <property type="match status" value="1"/>
</dbReference>
<sequence>MYSTTSCFHAFNQPADHITLPERFTFPFFYQPHEIAVMAAKEVMNQLEHIGDSFQVSYPPQVNCASNTSQQHDHTFEAKQGSGKMFGVLVVKDASGQLGYLKAFSGKINDSNHHQGFVPPVFDMLKNDGYFRSEMERINTVSSDLKVAQSDIAIPELSQQLQQLQQHAQQEVETLRLETVKRRADRKSRREEANQLPTVEREKELEILGTESVADKNQLKHLKNHWQSQIESVQQLLDAKLNEVERLKQLRANLSHQLQHKLFKSYRFLNANRESKDLIEIFANTTSPVPPAGSGECAAPKLLQYAYANQLQPIALAEFWWGISPKSEIRKHKQYYPACQSKCQPILGHMLQGLSVDENPLLINPAQNKPLELLYQDDAIVVVNKPANFLSVPGRHIKDSALTRLEADFPDCEGPFVIHRLDMATSGILVFALTRRANKSLQKQFISRSVKKRYVAKLARKDIAATGKIDLPMRGDPYDRPRQLVCHEHGKSALTTWQVKTQDESGTTLYLHPHTGRTHQLRVHCAHHEGLDSPIIGDTLYGEPEKRLYLHAESLCFKHPYTNETLQFQVDAEF</sequence>
<dbReference type="GO" id="GO:0000455">
    <property type="term" value="P:enzyme-directed rRNA pseudouridine synthesis"/>
    <property type="evidence" value="ECO:0007669"/>
    <property type="project" value="TreeGrafter"/>
</dbReference>
<dbReference type="InterPro" id="IPR006224">
    <property type="entry name" value="PsdUridine_synth_RluA-like_CS"/>
</dbReference>
<dbReference type="SUPFAM" id="SSF55120">
    <property type="entry name" value="Pseudouridine synthase"/>
    <property type="match status" value="1"/>
</dbReference>
<keyword evidence="4" id="KW-1185">Reference proteome</keyword>
<evidence type="ECO:0000259" key="2">
    <source>
        <dbReference type="Pfam" id="PF00849"/>
    </source>
</evidence>
<dbReference type="Gene3D" id="3.30.2350.10">
    <property type="entry name" value="Pseudouridine synthase"/>
    <property type="match status" value="1"/>
</dbReference>
<name>A0A7Z2T8G3_9VIBR</name>
<reference evidence="3 4" key="1">
    <citation type="submission" date="2020-01" db="EMBL/GenBank/DDBJ databases">
        <title>Whole genome and functional gene identification of agarase of Vibrio HN897.</title>
        <authorList>
            <person name="Liu Y."/>
            <person name="Zhao Z."/>
        </authorList>
    </citation>
    <scope>NUCLEOTIDE SEQUENCE [LARGE SCALE GENOMIC DNA]</scope>
    <source>
        <strain evidence="3 4">HN897</strain>
    </source>
</reference>